<dbReference type="Pfam" id="PF00069">
    <property type="entry name" value="Pkinase"/>
    <property type="match status" value="1"/>
</dbReference>
<protein>
    <recommendedName>
        <fullName evidence="2">Protein kinase domain-containing protein</fullName>
    </recommendedName>
</protein>
<dbReference type="GO" id="GO:0004672">
    <property type="term" value="F:protein kinase activity"/>
    <property type="evidence" value="ECO:0007669"/>
    <property type="project" value="InterPro"/>
</dbReference>
<comment type="caution">
    <text evidence="3">The sequence shown here is derived from an EMBL/GenBank/DDBJ whole genome shotgun (WGS) entry which is preliminary data.</text>
</comment>
<organism evidence="3 4">
    <name type="scientific">Xylaria multiplex</name>
    <dbReference type="NCBI Taxonomy" id="323545"/>
    <lineage>
        <taxon>Eukaryota</taxon>
        <taxon>Fungi</taxon>
        <taxon>Dikarya</taxon>
        <taxon>Ascomycota</taxon>
        <taxon>Pezizomycotina</taxon>
        <taxon>Sordariomycetes</taxon>
        <taxon>Xylariomycetidae</taxon>
        <taxon>Xylariales</taxon>
        <taxon>Xylariaceae</taxon>
        <taxon>Xylaria</taxon>
    </lineage>
</organism>
<gene>
    <name evidence="3" type="ORF">GQX73_g8957</name>
</gene>
<dbReference type="OrthoDB" id="4062651at2759"/>
<dbReference type="SMART" id="SM00220">
    <property type="entry name" value="S_TKc"/>
    <property type="match status" value="1"/>
</dbReference>
<dbReference type="PANTHER" id="PTHR33112:SF10">
    <property type="entry name" value="TOL"/>
    <property type="match status" value="1"/>
</dbReference>
<dbReference type="SUPFAM" id="SSF56112">
    <property type="entry name" value="Protein kinase-like (PK-like)"/>
    <property type="match status" value="1"/>
</dbReference>
<evidence type="ECO:0000259" key="2">
    <source>
        <dbReference type="PROSITE" id="PS50011"/>
    </source>
</evidence>
<dbReference type="PANTHER" id="PTHR33112">
    <property type="entry name" value="DOMAIN PROTEIN, PUTATIVE-RELATED"/>
    <property type="match status" value="1"/>
</dbReference>
<dbReference type="AlphaFoldDB" id="A0A7C8ILQ4"/>
<dbReference type="InterPro" id="IPR010730">
    <property type="entry name" value="HET"/>
</dbReference>
<dbReference type="PROSITE" id="PS50011">
    <property type="entry name" value="PROTEIN_KINASE_DOM"/>
    <property type="match status" value="1"/>
</dbReference>
<feature type="compositionally biased region" description="Polar residues" evidence="1">
    <location>
        <begin position="199"/>
        <end position="210"/>
    </location>
</feature>
<dbReference type="EMBL" id="WUBL01000143">
    <property type="protein sequence ID" value="KAF2964618.1"/>
    <property type="molecule type" value="Genomic_DNA"/>
</dbReference>
<feature type="region of interest" description="Disordered" evidence="1">
    <location>
        <begin position="195"/>
        <end position="257"/>
    </location>
</feature>
<reference evidence="3 4" key="1">
    <citation type="submission" date="2019-12" db="EMBL/GenBank/DDBJ databases">
        <title>Draft genome sequence of the ascomycete Xylaria multiplex DSM 110363.</title>
        <authorList>
            <person name="Buettner E."/>
            <person name="Kellner H."/>
        </authorList>
    </citation>
    <scope>NUCLEOTIDE SEQUENCE [LARGE SCALE GENOMIC DNA]</scope>
    <source>
        <strain evidence="3 4">DSM 110363</strain>
    </source>
</reference>
<dbReference type="Pfam" id="PF06985">
    <property type="entry name" value="HET"/>
    <property type="match status" value="1"/>
</dbReference>
<dbReference type="GO" id="GO:0005524">
    <property type="term" value="F:ATP binding"/>
    <property type="evidence" value="ECO:0007669"/>
    <property type="project" value="InterPro"/>
</dbReference>
<evidence type="ECO:0000313" key="3">
    <source>
        <dbReference type="EMBL" id="KAF2964618.1"/>
    </source>
</evidence>
<accession>A0A7C8ILQ4</accession>
<dbReference type="InParanoid" id="A0A7C8ILQ4"/>
<evidence type="ECO:0000256" key="1">
    <source>
        <dbReference type="SAM" id="MobiDB-lite"/>
    </source>
</evidence>
<feature type="domain" description="Protein kinase" evidence="2">
    <location>
        <begin position="45"/>
        <end position="426"/>
    </location>
</feature>
<dbReference type="InterPro" id="IPR000719">
    <property type="entry name" value="Prot_kinase_dom"/>
</dbReference>
<dbReference type="Proteomes" id="UP000481858">
    <property type="component" value="Unassembled WGS sequence"/>
</dbReference>
<dbReference type="Gene3D" id="1.10.510.10">
    <property type="entry name" value="Transferase(Phosphotransferase) domain 1"/>
    <property type="match status" value="2"/>
</dbReference>
<evidence type="ECO:0000313" key="4">
    <source>
        <dbReference type="Proteomes" id="UP000481858"/>
    </source>
</evidence>
<proteinExistence type="predicted"/>
<sequence>MKKWSKISFEAFLGKQWIFFAPVFKKHNLQQFKREFSNETILPFTWKDPKPLSGHFSDVFHAKLHVAHQDEYDPNGTEHLEVALKELKNDLYEGTDYNAENSWRLEVAALKELSELKDNHLIHPIAAFKWRRTHYIVFPWANGGTLRNLLDTAREAHLDLNRQLIGEFLEQLCGLAGALRKLHGTNTQTDTALAEADMKNSTSPKNSSRPLNLKPKAEMTTLPEGSPRKATPLNRASSDTDDILKIIPPSEDGDSDVKHWRHGDLKPENILIFKDSTRLGTLKIADLGLAKQHQFATEFRYRVTSTKFATLNYEAPEAVTNMNEPRSRRYDIWSMGCIILESIIWLLYGSQGLHKFYDENKRARGHAQQAFYFTTSSSVTENGSELVASVSEIATHWITGILEKDPECKRYTALRQLLELVRSRLLVVAIPSRSKPKEGPYRATAGELYREVENIRRTANQDDEYLFTGASRRNVKAPSFFSAPNEITTELETAPSQDHLGVRNSLAHDSSQHQMRSQHNFEYTALFLKVNSAKIWKVKGGLADRNGGTPALSIYRMPSVKASSDKQAPGIPIGLPKLADISSQTYFEILRQWLENCDNNHTCLPKPKEGSITRMPTRLIDVEEKGQQYVHLLETQHSQISQVQYLRYIALSHPWGNTDNLSHYCTTRENIAHHKAAIDIDVLPRTFKDAIHTTRKLGVRYLWIDSLCIVQGEGGDFEEEVKYMETVFSSAYCVIAATCASGMFSGFLNSREEREVVELERPGDSPLYVCEFIDDFQGDVIDGPLNKRGWVLQERALARRTIYFAKKQTYWECGEGVRCETLARMKKPFFSNQAAFLGDPEFPKVAAGSPKGGQIRLYELLYTRYSTLQFTKSCDRPLAIAGLEQRLIRAFKTDGGYGVFARYFGRGLLWQRDVASAPQVMKPIQFPKSQKYKVPSWSWMAYEGAITFMDLPFREIEWEEKEVRSPWSPPSPVLSSSSRLDHGSNAVWHTTNITEKIDLIVVARDFSASADNYIVYDRGERPTDQVVKCVVVGRRKMKAEVDDGRIHYVLVVAQKRGAGYERIGVGSIPGSLITLEGPGIQVRVF</sequence>
<keyword evidence="4" id="KW-1185">Reference proteome</keyword>
<name>A0A7C8ILQ4_9PEZI</name>
<dbReference type="InterPro" id="IPR011009">
    <property type="entry name" value="Kinase-like_dom_sf"/>
</dbReference>